<dbReference type="AlphaFoldDB" id="A0A7T4WBA4"/>
<dbReference type="Proteomes" id="UP000595420">
    <property type="component" value="Chromosome"/>
</dbReference>
<name>A0A7T4WBA4_9PROT</name>
<sequence length="52" mass="5496">MLAGHFEDQPPEMGNLAVGKDLQTPTVGAVEKAVDKGHVSKGGKRGTQSRQH</sequence>
<dbReference type="EMBL" id="CP059488">
    <property type="protein sequence ID" value="QQD71404.1"/>
    <property type="molecule type" value="Genomic_DNA"/>
</dbReference>
<evidence type="ECO:0000313" key="3">
    <source>
        <dbReference type="Proteomes" id="UP000595420"/>
    </source>
</evidence>
<gene>
    <name evidence="2" type="ORF">H2515_01425</name>
</gene>
<proteinExistence type="predicted"/>
<evidence type="ECO:0000256" key="1">
    <source>
        <dbReference type="SAM" id="MobiDB-lite"/>
    </source>
</evidence>
<evidence type="ECO:0000313" key="2">
    <source>
        <dbReference type="EMBL" id="QQD71404.1"/>
    </source>
</evidence>
<protein>
    <submittedName>
        <fullName evidence="2">Uncharacterized protein</fullName>
    </submittedName>
</protein>
<organism evidence="2 3">
    <name type="scientific">Acidithiobacillus ferrivorans</name>
    <dbReference type="NCBI Taxonomy" id="160808"/>
    <lineage>
        <taxon>Bacteria</taxon>
        <taxon>Pseudomonadati</taxon>
        <taxon>Pseudomonadota</taxon>
        <taxon>Acidithiobacillia</taxon>
        <taxon>Acidithiobacillales</taxon>
        <taxon>Acidithiobacillaceae</taxon>
        <taxon>Acidithiobacillus</taxon>
    </lineage>
</organism>
<accession>A0A7T4WBA4</accession>
<reference evidence="2 3" key="1">
    <citation type="submission" date="2020-07" db="EMBL/GenBank/DDBJ databases">
        <title>Complete genome sequence analysis of Acidithiobacillus ferrivorans XJFY6S-08 reveals extreme environmental adaptation to alpine acid mine drainage.</title>
        <authorList>
            <person name="Yan L."/>
            <person name="Ni Y."/>
        </authorList>
    </citation>
    <scope>NUCLEOTIDE SEQUENCE [LARGE SCALE GENOMIC DNA]</scope>
    <source>
        <strain evidence="2 3">XJFY6S-08</strain>
    </source>
</reference>
<feature type="region of interest" description="Disordered" evidence="1">
    <location>
        <begin position="1"/>
        <end position="52"/>
    </location>
</feature>
<dbReference type="RefSeq" id="WP_198661509.1">
    <property type="nucleotide sequence ID" value="NZ_CP059488.1"/>
</dbReference>